<dbReference type="SMART" id="SM00129">
    <property type="entry name" value="KISc"/>
    <property type="match status" value="1"/>
</dbReference>
<dbReference type="PROSITE" id="PS50835">
    <property type="entry name" value="IG_LIKE"/>
    <property type="match status" value="1"/>
</dbReference>
<dbReference type="InterPro" id="IPR005331">
    <property type="entry name" value="Sulfotransferase"/>
</dbReference>
<comment type="caution">
    <text evidence="16">The sequence shown here is derived from an EMBL/GenBank/DDBJ whole genome shotgun (WGS) entry which is preliminary data.</text>
</comment>
<keyword evidence="4 13" id="KW-0812">Transmembrane</keyword>
<dbReference type="Pfam" id="PF07686">
    <property type="entry name" value="V-set"/>
    <property type="match status" value="1"/>
</dbReference>
<dbReference type="EMBL" id="MRZV01001781">
    <property type="protein sequence ID" value="PIK35942.1"/>
    <property type="molecule type" value="Genomic_DNA"/>
</dbReference>
<evidence type="ECO:0000256" key="1">
    <source>
        <dbReference type="ARBA" id="ARBA00004323"/>
    </source>
</evidence>
<keyword evidence="8 13" id="KW-1133">Transmembrane helix</keyword>
<dbReference type="InterPro" id="IPR007734">
    <property type="entry name" value="Heparan_SO4_2-O-STrfase"/>
</dbReference>
<dbReference type="Pfam" id="PF03567">
    <property type="entry name" value="Sulfotransfer_2"/>
    <property type="match status" value="1"/>
</dbReference>
<evidence type="ECO:0000256" key="13">
    <source>
        <dbReference type="SAM" id="Phobius"/>
    </source>
</evidence>
<comment type="similarity">
    <text evidence="2">Belongs to the sulfotransferase 3 family.</text>
</comment>
<dbReference type="InterPro" id="IPR007110">
    <property type="entry name" value="Ig-like_dom"/>
</dbReference>
<evidence type="ECO:0000256" key="8">
    <source>
        <dbReference type="ARBA" id="ARBA00022989"/>
    </source>
</evidence>
<accession>A0A2G8JJL5</accession>
<dbReference type="SUPFAM" id="SSF52540">
    <property type="entry name" value="P-loop containing nucleoside triphosphate hydrolases"/>
    <property type="match status" value="2"/>
</dbReference>
<keyword evidence="17" id="KW-1185">Reference proteome</keyword>
<dbReference type="GO" id="GO:0008146">
    <property type="term" value="F:sulfotransferase activity"/>
    <property type="evidence" value="ECO:0007669"/>
    <property type="project" value="InterPro"/>
</dbReference>
<keyword evidence="9" id="KW-0333">Golgi apparatus</keyword>
<keyword evidence="12" id="KW-0175">Coiled coil</keyword>
<evidence type="ECO:0000256" key="3">
    <source>
        <dbReference type="ARBA" id="ARBA00022679"/>
    </source>
</evidence>
<protein>
    <submittedName>
        <fullName evidence="16">Putative uronyl 2-sulfotransferase</fullName>
    </submittedName>
</protein>
<evidence type="ECO:0000256" key="7">
    <source>
        <dbReference type="ARBA" id="ARBA00022968"/>
    </source>
</evidence>
<dbReference type="GO" id="GO:0008017">
    <property type="term" value="F:microtubule binding"/>
    <property type="evidence" value="ECO:0007669"/>
    <property type="project" value="InterPro"/>
</dbReference>
<keyword evidence="14" id="KW-0732">Signal</keyword>
<dbReference type="InterPro" id="IPR003599">
    <property type="entry name" value="Ig_sub"/>
</dbReference>
<dbReference type="AlphaFoldDB" id="A0A2G8JJL5"/>
<dbReference type="InterPro" id="IPR001752">
    <property type="entry name" value="Kinesin_motor_dom"/>
</dbReference>
<evidence type="ECO:0000256" key="4">
    <source>
        <dbReference type="ARBA" id="ARBA00022692"/>
    </source>
</evidence>
<dbReference type="InterPro" id="IPR013106">
    <property type="entry name" value="Ig_V-set"/>
</dbReference>
<dbReference type="OrthoDB" id="8908372at2759"/>
<dbReference type="PANTHER" id="PTHR12129">
    <property type="entry name" value="HEPARAN SULFATE 2-O-SULFOTRANSFERASE"/>
    <property type="match status" value="1"/>
</dbReference>
<evidence type="ECO:0000256" key="6">
    <source>
        <dbReference type="ARBA" id="ARBA00022840"/>
    </source>
</evidence>
<keyword evidence="6" id="KW-0067">ATP-binding</keyword>
<dbReference type="SUPFAM" id="SSF48726">
    <property type="entry name" value="Immunoglobulin"/>
    <property type="match status" value="1"/>
</dbReference>
<keyword evidence="10 13" id="KW-0472">Membrane</keyword>
<evidence type="ECO:0000313" key="16">
    <source>
        <dbReference type="EMBL" id="PIK35942.1"/>
    </source>
</evidence>
<dbReference type="SMART" id="SM00409">
    <property type="entry name" value="IG"/>
    <property type="match status" value="1"/>
</dbReference>
<sequence length="884" mass="99711">MTHVQLILLQIIVVTNVGLVKHVDGLQQPAVVVNSGDSAHILCTTQGDGYAYFWRKGPSFNIYITSIVRGLHDSTSERFSVSSEGILTITNITAEDEGIYYCRLVSDDNDCHGHVDVYVNVKQDKHSVMIQECSPGKSCVLYILPYTKTIITCTAKDVSPTTDLTWFNGTEVISTASTRRNKTGRNILSTITINYEFPVVLTCEASDQMLLNLRTELASVYLESKASVASNTSGKGWIASVILAVLLVILLTISGIFVKKTTRQLKKYEKKEKIKADEHTELMTEEENLQRIKEEVSKNELRLTSIKKSLRNFQKIERAARITTLDAKHPVRLLVVDESNVQEFKPKNNELKTMLYANKSKSEVLYAAVTDLIENAIDGGNSCILSYGLNSDEQRSTLYGSNKDTAEGLLFQSVRLLFLKTADMQSMGFEIKIKGIFVRFVKGGVVNTGPNDAQVVQKEITKVPLKDEVEVAELLEQHKTTTDNSLVRLFVEETHNNLPVTSGKISFVTTKTLDMAKNCLQKTNDDSFFPNHIADIFYEENCKCAIIANLHEQNREDYKKAIKLAKSVRLAKRNVKDRDKHVFVFDSEIKTTFQIKTTVKVVANQQTMPLHIAEEKIALTDAFRREMEWAVKPEYDFIKEANALGKIRHGENYIVIYNNVPKCGSRSLVNAFKGVPSNTSIKRIDVGFNDDILCYHNNRNEFVNRTGPLRGASSTQTAYDRSQSYAIRTTKQCLTRNVKVIMLMIKCDLWSYIRGQQKTDVLYINVVRDPVARYVSAYYFAANGDNGGTMPKGKREMKNITIDEAVKQRTKWKGTTKLSSFFTERTNDTAGDKLHLERAKSTIEKHYTLVGVAEEMDKVTRLLEILIPGMFPGLNKIYTDDYEG</sequence>
<evidence type="ECO:0000256" key="10">
    <source>
        <dbReference type="ARBA" id="ARBA00023136"/>
    </source>
</evidence>
<dbReference type="PANTHER" id="PTHR12129:SF15">
    <property type="entry name" value="URONYL 2-SULFOTRANSFERASE"/>
    <property type="match status" value="1"/>
</dbReference>
<comment type="subcellular location">
    <subcellularLocation>
        <location evidence="1">Golgi apparatus membrane</location>
        <topology evidence="1">Single-pass type II membrane protein</topology>
    </subcellularLocation>
</comment>
<feature type="transmembrane region" description="Helical" evidence="13">
    <location>
        <begin position="237"/>
        <end position="258"/>
    </location>
</feature>
<proteinExistence type="inferred from homology"/>
<evidence type="ECO:0000256" key="5">
    <source>
        <dbReference type="ARBA" id="ARBA00022741"/>
    </source>
</evidence>
<dbReference type="GO" id="GO:0007018">
    <property type="term" value="P:microtubule-based movement"/>
    <property type="evidence" value="ECO:0007669"/>
    <property type="project" value="InterPro"/>
</dbReference>
<keyword evidence="7" id="KW-0735">Signal-anchor</keyword>
<gene>
    <name evidence="16" type="ORF">BSL78_27230</name>
</gene>
<dbReference type="GO" id="GO:0005524">
    <property type="term" value="F:ATP binding"/>
    <property type="evidence" value="ECO:0007669"/>
    <property type="project" value="UniProtKB-KW"/>
</dbReference>
<evidence type="ECO:0000256" key="12">
    <source>
        <dbReference type="SAM" id="Coils"/>
    </source>
</evidence>
<feature type="signal peptide" evidence="14">
    <location>
        <begin position="1"/>
        <end position="25"/>
    </location>
</feature>
<evidence type="ECO:0000256" key="11">
    <source>
        <dbReference type="ARBA" id="ARBA00023180"/>
    </source>
</evidence>
<dbReference type="InterPro" id="IPR036179">
    <property type="entry name" value="Ig-like_dom_sf"/>
</dbReference>
<feature type="chain" id="PRO_5013762141" evidence="14">
    <location>
        <begin position="26"/>
        <end position="884"/>
    </location>
</feature>
<dbReference type="InterPro" id="IPR013783">
    <property type="entry name" value="Ig-like_fold"/>
</dbReference>
<feature type="domain" description="Ig-like" evidence="15">
    <location>
        <begin position="33"/>
        <end position="104"/>
    </location>
</feature>
<dbReference type="GO" id="GO:0003777">
    <property type="term" value="F:microtubule motor activity"/>
    <property type="evidence" value="ECO:0007669"/>
    <property type="project" value="InterPro"/>
</dbReference>
<keyword evidence="5" id="KW-0547">Nucleotide-binding</keyword>
<keyword evidence="3 16" id="KW-0808">Transferase</keyword>
<organism evidence="16 17">
    <name type="scientific">Stichopus japonicus</name>
    <name type="common">Sea cucumber</name>
    <dbReference type="NCBI Taxonomy" id="307972"/>
    <lineage>
        <taxon>Eukaryota</taxon>
        <taxon>Metazoa</taxon>
        <taxon>Echinodermata</taxon>
        <taxon>Eleutherozoa</taxon>
        <taxon>Echinozoa</taxon>
        <taxon>Holothuroidea</taxon>
        <taxon>Aspidochirotacea</taxon>
        <taxon>Aspidochirotida</taxon>
        <taxon>Stichopodidae</taxon>
        <taxon>Apostichopus</taxon>
    </lineage>
</organism>
<dbReference type="InterPro" id="IPR036961">
    <property type="entry name" value="Kinesin_motor_dom_sf"/>
</dbReference>
<evidence type="ECO:0000256" key="14">
    <source>
        <dbReference type="SAM" id="SignalP"/>
    </source>
</evidence>
<dbReference type="Proteomes" id="UP000230750">
    <property type="component" value="Unassembled WGS sequence"/>
</dbReference>
<keyword evidence="11" id="KW-0325">Glycoprotein</keyword>
<dbReference type="Gene3D" id="3.40.50.300">
    <property type="entry name" value="P-loop containing nucleotide triphosphate hydrolases"/>
    <property type="match status" value="1"/>
</dbReference>
<dbReference type="Gene3D" id="3.40.850.10">
    <property type="entry name" value="Kinesin motor domain"/>
    <property type="match status" value="1"/>
</dbReference>
<reference evidence="16 17" key="1">
    <citation type="journal article" date="2017" name="PLoS Biol.">
        <title>The sea cucumber genome provides insights into morphological evolution and visceral regeneration.</title>
        <authorList>
            <person name="Zhang X."/>
            <person name="Sun L."/>
            <person name="Yuan J."/>
            <person name="Sun Y."/>
            <person name="Gao Y."/>
            <person name="Zhang L."/>
            <person name="Li S."/>
            <person name="Dai H."/>
            <person name="Hamel J.F."/>
            <person name="Liu C."/>
            <person name="Yu Y."/>
            <person name="Liu S."/>
            <person name="Lin W."/>
            <person name="Guo K."/>
            <person name="Jin S."/>
            <person name="Xu P."/>
            <person name="Storey K.B."/>
            <person name="Huan P."/>
            <person name="Zhang T."/>
            <person name="Zhou Y."/>
            <person name="Zhang J."/>
            <person name="Lin C."/>
            <person name="Li X."/>
            <person name="Xing L."/>
            <person name="Huo D."/>
            <person name="Sun M."/>
            <person name="Wang L."/>
            <person name="Mercier A."/>
            <person name="Li F."/>
            <person name="Yang H."/>
            <person name="Xiang J."/>
        </authorList>
    </citation>
    <scope>NUCLEOTIDE SEQUENCE [LARGE SCALE GENOMIC DNA]</scope>
    <source>
        <strain evidence="16">Shaxun</strain>
        <tissue evidence="16">Muscle</tissue>
    </source>
</reference>
<evidence type="ECO:0000313" key="17">
    <source>
        <dbReference type="Proteomes" id="UP000230750"/>
    </source>
</evidence>
<feature type="coiled-coil region" evidence="12">
    <location>
        <begin position="275"/>
        <end position="302"/>
    </location>
</feature>
<dbReference type="CDD" id="cd00099">
    <property type="entry name" value="IgV"/>
    <property type="match status" value="1"/>
</dbReference>
<dbReference type="Gene3D" id="2.60.40.10">
    <property type="entry name" value="Immunoglobulins"/>
    <property type="match status" value="1"/>
</dbReference>
<dbReference type="InterPro" id="IPR027417">
    <property type="entry name" value="P-loop_NTPase"/>
</dbReference>
<evidence type="ECO:0000256" key="2">
    <source>
        <dbReference type="ARBA" id="ARBA00010569"/>
    </source>
</evidence>
<dbReference type="GO" id="GO:0000139">
    <property type="term" value="C:Golgi membrane"/>
    <property type="evidence" value="ECO:0007669"/>
    <property type="project" value="UniProtKB-SubCell"/>
</dbReference>
<evidence type="ECO:0000256" key="9">
    <source>
        <dbReference type="ARBA" id="ARBA00023034"/>
    </source>
</evidence>
<evidence type="ECO:0000259" key="15">
    <source>
        <dbReference type="PROSITE" id="PS50835"/>
    </source>
</evidence>
<name>A0A2G8JJL5_STIJA</name>